<dbReference type="PANTHER" id="PTHR22993">
    <property type="entry name" value="FORMAMIDOPYRIMIDINE-DNA GLYCOSYLASE"/>
    <property type="match status" value="1"/>
</dbReference>
<keyword evidence="6 15" id="KW-0863">Zinc-finger</keyword>
<comment type="caution">
    <text evidence="15">Lacks conserved residue(s) required for the propagation of feature annotation.</text>
</comment>
<comment type="subunit">
    <text evidence="3 15">Monomer.</text>
</comment>
<evidence type="ECO:0000256" key="7">
    <source>
        <dbReference type="ARBA" id="ARBA00022801"/>
    </source>
</evidence>
<evidence type="ECO:0000313" key="18">
    <source>
        <dbReference type="EMBL" id="RCW66325.1"/>
    </source>
</evidence>
<dbReference type="EC" id="3.2.2.23" evidence="15"/>
<keyword evidence="8 15" id="KW-0862">Zinc</keyword>
<feature type="active site" description="Schiff-base intermediate with DNA" evidence="15">
    <location>
        <position position="2"/>
    </location>
</feature>
<evidence type="ECO:0000256" key="15">
    <source>
        <dbReference type="HAMAP-Rule" id="MF_00103"/>
    </source>
</evidence>
<accession>A0A368XEP5</accession>
<dbReference type="SMART" id="SM01232">
    <property type="entry name" value="H2TH"/>
    <property type="match status" value="1"/>
</dbReference>
<dbReference type="InterPro" id="IPR015886">
    <property type="entry name" value="H2TH_FPG"/>
</dbReference>
<dbReference type="FunFam" id="3.20.190.10:FF:000001">
    <property type="entry name" value="Formamidopyrimidine-DNA glycosylase"/>
    <property type="match status" value="1"/>
</dbReference>
<organism evidence="18 19">
    <name type="scientific">Saliterribacillus persicus</name>
    <dbReference type="NCBI Taxonomy" id="930114"/>
    <lineage>
        <taxon>Bacteria</taxon>
        <taxon>Bacillati</taxon>
        <taxon>Bacillota</taxon>
        <taxon>Bacilli</taxon>
        <taxon>Bacillales</taxon>
        <taxon>Bacillaceae</taxon>
        <taxon>Saliterribacillus</taxon>
    </lineage>
</organism>
<sequence>MPELPEVETIRKTLKTVLIGKEVKDITVYWPKIIQKPDDTNLFKETLQGQILEDIKRKGKFLIFEWTDIVMVSHLRMEGKYGIFDENEPIKKHTHVIFHFRDHTELRYNDVRKFGTMHLFKKGQETTQKPLSLLAPDPFEPNFSYNLFEKKIQSSSRVIKNILLDQAVIAGIGNIYVDETLFLAGVHPLTLGNKLKKKQIRAIFDAAVITLEKAIAEGGTTIRSYVNTEGEIGMFQQQLNVYKQEGKPCKKCSNIIEKIKVNGRGTHYCPTCQS</sequence>
<evidence type="ECO:0000256" key="8">
    <source>
        <dbReference type="ARBA" id="ARBA00022833"/>
    </source>
</evidence>
<dbReference type="NCBIfam" id="NF002211">
    <property type="entry name" value="PRK01103.1"/>
    <property type="match status" value="1"/>
</dbReference>
<dbReference type="PROSITE" id="PS51068">
    <property type="entry name" value="FPG_CAT"/>
    <property type="match status" value="1"/>
</dbReference>
<proteinExistence type="inferred from homology"/>
<keyword evidence="4 15" id="KW-0479">Metal-binding</keyword>
<comment type="similarity">
    <text evidence="2 15">Belongs to the FPG family.</text>
</comment>
<feature type="binding site" evidence="15">
    <location>
        <position position="112"/>
    </location>
    <ligand>
        <name>DNA</name>
        <dbReference type="ChEBI" id="CHEBI:16991"/>
    </ligand>
</feature>
<dbReference type="HAMAP" id="MF_00103">
    <property type="entry name" value="Fapy_DNA_glycosyl"/>
    <property type="match status" value="1"/>
</dbReference>
<dbReference type="InterPro" id="IPR010663">
    <property type="entry name" value="Znf_FPG/IleRS"/>
</dbReference>
<dbReference type="RefSeq" id="WP_114353280.1">
    <property type="nucleotide sequence ID" value="NZ_QPJJ01000009.1"/>
</dbReference>
<dbReference type="Proteomes" id="UP000252585">
    <property type="component" value="Unassembled WGS sequence"/>
</dbReference>
<keyword evidence="10 15" id="KW-0234">DNA repair</keyword>
<dbReference type="EC" id="4.2.99.18" evidence="15"/>
<dbReference type="GO" id="GO:0003690">
    <property type="term" value="F:double-stranded DNA binding"/>
    <property type="evidence" value="ECO:0007669"/>
    <property type="project" value="UniProtKB-ARBA"/>
</dbReference>
<dbReference type="Gene3D" id="3.20.190.10">
    <property type="entry name" value="MutM-like, N-terminal"/>
    <property type="match status" value="1"/>
</dbReference>
<dbReference type="GO" id="GO:0003684">
    <property type="term" value="F:damaged DNA binding"/>
    <property type="evidence" value="ECO:0007669"/>
    <property type="project" value="InterPro"/>
</dbReference>
<keyword evidence="7 15" id="KW-0378">Hydrolase</keyword>
<keyword evidence="19" id="KW-1185">Reference proteome</keyword>
<dbReference type="InterPro" id="IPR015887">
    <property type="entry name" value="DNA_glyclase_Znf_dom_DNA_BS"/>
</dbReference>
<keyword evidence="13 15" id="KW-0326">Glycosidase</keyword>
<evidence type="ECO:0000256" key="10">
    <source>
        <dbReference type="ARBA" id="ARBA00023204"/>
    </source>
</evidence>
<comment type="cofactor">
    <cofactor evidence="15">
        <name>Zn(2+)</name>
        <dbReference type="ChEBI" id="CHEBI:29105"/>
    </cofactor>
    <text evidence="15">Binds 1 zinc ion per subunit.</text>
</comment>
<dbReference type="CDD" id="cd08966">
    <property type="entry name" value="EcFpg-like_N"/>
    <property type="match status" value="1"/>
</dbReference>
<dbReference type="SUPFAM" id="SSF46946">
    <property type="entry name" value="S13-like H2TH domain"/>
    <property type="match status" value="1"/>
</dbReference>
<feature type="active site" description="Proton donor; for delta-elimination activity" evidence="15">
    <location>
        <position position="264"/>
    </location>
</feature>
<reference evidence="18 19" key="1">
    <citation type="submission" date="2018-07" db="EMBL/GenBank/DDBJ databases">
        <title>Genomic Encyclopedia of Type Strains, Phase IV (KMG-IV): sequencing the most valuable type-strain genomes for metagenomic binning, comparative biology and taxonomic classification.</title>
        <authorList>
            <person name="Goeker M."/>
        </authorList>
    </citation>
    <scope>NUCLEOTIDE SEQUENCE [LARGE SCALE GENOMIC DNA]</scope>
    <source>
        <strain evidence="18 19">DSM 27696</strain>
    </source>
</reference>
<evidence type="ECO:0000259" key="16">
    <source>
        <dbReference type="PROSITE" id="PS51066"/>
    </source>
</evidence>
<dbReference type="FunFam" id="1.10.8.50:FF:000003">
    <property type="entry name" value="Formamidopyrimidine-DNA glycosylase"/>
    <property type="match status" value="1"/>
</dbReference>
<dbReference type="SUPFAM" id="SSF81624">
    <property type="entry name" value="N-terminal domain of MutM-like DNA repair proteins"/>
    <property type="match status" value="1"/>
</dbReference>
<comment type="catalytic activity">
    <reaction evidence="14 15">
        <text>2'-deoxyribonucleotide-(2'-deoxyribose 5'-phosphate)-2'-deoxyribonucleotide-DNA = a 3'-end 2'-deoxyribonucleotide-(2,3-dehydro-2,3-deoxyribose 5'-phosphate)-DNA + a 5'-end 5'-phospho-2'-deoxyribonucleoside-DNA + H(+)</text>
        <dbReference type="Rhea" id="RHEA:66592"/>
        <dbReference type="Rhea" id="RHEA-COMP:13180"/>
        <dbReference type="Rhea" id="RHEA-COMP:16897"/>
        <dbReference type="Rhea" id="RHEA-COMP:17067"/>
        <dbReference type="ChEBI" id="CHEBI:15378"/>
        <dbReference type="ChEBI" id="CHEBI:136412"/>
        <dbReference type="ChEBI" id="CHEBI:157695"/>
        <dbReference type="ChEBI" id="CHEBI:167181"/>
        <dbReference type="EC" id="4.2.99.18"/>
    </reaction>
</comment>
<comment type="caution">
    <text evidence="18">The sequence shown here is derived from an EMBL/GenBank/DDBJ whole genome shotgun (WGS) entry which is preliminary data.</text>
</comment>
<evidence type="ECO:0000256" key="5">
    <source>
        <dbReference type="ARBA" id="ARBA00022763"/>
    </source>
</evidence>
<evidence type="ECO:0000256" key="1">
    <source>
        <dbReference type="ARBA" id="ARBA00001668"/>
    </source>
</evidence>
<dbReference type="EMBL" id="QPJJ01000009">
    <property type="protein sequence ID" value="RCW66325.1"/>
    <property type="molecule type" value="Genomic_DNA"/>
</dbReference>
<feature type="binding site" evidence="15">
    <location>
        <position position="93"/>
    </location>
    <ligand>
        <name>DNA</name>
        <dbReference type="ChEBI" id="CHEBI:16991"/>
    </ligand>
</feature>
<dbReference type="PROSITE" id="PS51066">
    <property type="entry name" value="ZF_FPG_2"/>
    <property type="match status" value="1"/>
</dbReference>
<evidence type="ECO:0000256" key="9">
    <source>
        <dbReference type="ARBA" id="ARBA00023125"/>
    </source>
</evidence>
<dbReference type="GO" id="GO:0140078">
    <property type="term" value="F:class I DNA-(apurinic or apyrimidinic site) endonuclease activity"/>
    <property type="evidence" value="ECO:0007669"/>
    <property type="project" value="UniProtKB-EC"/>
</dbReference>
<dbReference type="Gene3D" id="1.10.8.50">
    <property type="match status" value="1"/>
</dbReference>
<keyword evidence="9 15" id="KW-0238">DNA-binding</keyword>
<keyword evidence="5 15" id="KW-0227">DNA damage</keyword>
<comment type="function">
    <text evidence="15">Involved in base excision repair of DNA damaged by oxidation or by mutagenic agents. Acts as DNA glycosylase that recognizes and removes damaged bases. Has a preference for oxidized purines, such as 7,8-dihydro-8-oxoguanine (8-oxoG). Has AP (apurinic/apyrimidinic) lyase activity and introduces nicks in the DNA strand. Cleaves the DNA backbone by beta-delta elimination to generate a single-strand break at the site of the removed base with both 3'- and 5'-phosphates.</text>
</comment>
<evidence type="ECO:0000256" key="2">
    <source>
        <dbReference type="ARBA" id="ARBA00009409"/>
    </source>
</evidence>
<dbReference type="SUPFAM" id="SSF57716">
    <property type="entry name" value="Glucocorticoid receptor-like (DNA-binding domain)"/>
    <property type="match status" value="1"/>
</dbReference>
<dbReference type="AlphaFoldDB" id="A0A368XEP5"/>
<evidence type="ECO:0000259" key="17">
    <source>
        <dbReference type="PROSITE" id="PS51068"/>
    </source>
</evidence>
<dbReference type="Pfam" id="PF01149">
    <property type="entry name" value="Fapy_DNA_glyco"/>
    <property type="match status" value="1"/>
</dbReference>
<dbReference type="Pfam" id="PF06827">
    <property type="entry name" value="zf-FPG_IleRS"/>
    <property type="match status" value="1"/>
</dbReference>
<evidence type="ECO:0000256" key="3">
    <source>
        <dbReference type="ARBA" id="ARBA00011245"/>
    </source>
</evidence>
<dbReference type="GO" id="GO:0034039">
    <property type="term" value="F:8-oxo-7,8-dihydroguanine DNA N-glycosylase activity"/>
    <property type="evidence" value="ECO:0007669"/>
    <property type="project" value="TreeGrafter"/>
</dbReference>
<dbReference type="OrthoDB" id="9800855at2"/>
<evidence type="ECO:0000256" key="11">
    <source>
        <dbReference type="ARBA" id="ARBA00023239"/>
    </source>
</evidence>
<feature type="domain" description="FPG-type" evidence="16">
    <location>
        <begin position="240"/>
        <end position="274"/>
    </location>
</feature>
<dbReference type="InterPro" id="IPR010979">
    <property type="entry name" value="Ribosomal_uS13-like_H2TH"/>
</dbReference>
<dbReference type="GO" id="GO:0006284">
    <property type="term" value="P:base-excision repair"/>
    <property type="evidence" value="ECO:0007669"/>
    <property type="project" value="InterPro"/>
</dbReference>
<gene>
    <name evidence="15" type="primary">mutM</name>
    <name evidence="15" type="synonym">fpg</name>
    <name evidence="18" type="ORF">DFR57_10940</name>
</gene>
<dbReference type="InterPro" id="IPR000214">
    <property type="entry name" value="Znf_DNA_glyclase/AP_lyase"/>
</dbReference>
<dbReference type="PROSITE" id="PS01242">
    <property type="entry name" value="ZF_FPG_1"/>
    <property type="match status" value="1"/>
</dbReference>
<feature type="domain" description="Formamidopyrimidine-DNA glycosylase catalytic" evidence="17">
    <location>
        <begin position="2"/>
        <end position="115"/>
    </location>
</feature>
<evidence type="ECO:0000256" key="6">
    <source>
        <dbReference type="ARBA" id="ARBA00022771"/>
    </source>
</evidence>
<evidence type="ECO:0000313" key="19">
    <source>
        <dbReference type="Proteomes" id="UP000252585"/>
    </source>
</evidence>
<evidence type="ECO:0000256" key="12">
    <source>
        <dbReference type="ARBA" id="ARBA00023268"/>
    </source>
</evidence>
<dbReference type="PANTHER" id="PTHR22993:SF9">
    <property type="entry name" value="FORMAMIDOPYRIMIDINE-DNA GLYCOSYLASE"/>
    <property type="match status" value="1"/>
</dbReference>
<evidence type="ECO:0000256" key="14">
    <source>
        <dbReference type="ARBA" id="ARBA00044632"/>
    </source>
</evidence>
<feature type="active site" description="Proton donor" evidence="15">
    <location>
        <position position="3"/>
    </location>
</feature>
<evidence type="ECO:0000256" key="13">
    <source>
        <dbReference type="ARBA" id="ARBA00023295"/>
    </source>
</evidence>
<feature type="active site" description="Proton donor; for beta-elimination activity" evidence="15">
    <location>
        <position position="60"/>
    </location>
</feature>
<dbReference type="NCBIfam" id="TIGR00577">
    <property type="entry name" value="fpg"/>
    <property type="match status" value="1"/>
</dbReference>
<dbReference type="InterPro" id="IPR020629">
    <property type="entry name" value="FPG_Glyclase"/>
</dbReference>
<dbReference type="InterPro" id="IPR035937">
    <property type="entry name" value="FPG_N"/>
</dbReference>
<name>A0A368XEP5_9BACI</name>
<dbReference type="InterPro" id="IPR012319">
    <property type="entry name" value="FPG_cat"/>
</dbReference>
<dbReference type="SMART" id="SM00898">
    <property type="entry name" value="Fapy_DNA_glyco"/>
    <property type="match status" value="1"/>
</dbReference>
<protein>
    <recommendedName>
        <fullName evidence="15">Formamidopyrimidine-DNA glycosylase</fullName>
        <shortName evidence="15">Fapy-DNA glycosylase</shortName>
        <ecNumber evidence="15">3.2.2.23</ecNumber>
    </recommendedName>
    <alternativeName>
        <fullName evidence="15">DNA-(apurinic or apyrimidinic site) lyase MutM</fullName>
        <shortName evidence="15">AP lyase MutM</shortName>
        <ecNumber evidence="15">4.2.99.18</ecNumber>
    </alternativeName>
</protein>
<comment type="catalytic activity">
    <reaction evidence="1 15">
        <text>Hydrolysis of DNA containing ring-opened 7-methylguanine residues, releasing 2,6-diamino-4-hydroxy-5-(N-methyl)formamidopyrimidine.</text>
        <dbReference type="EC" id="3.2.2.23"/>
    </reaction>
</comment>
<evidence type="ECO:0000256" key="4">
    <source>
        <dbReference type="ARBA" id="ARBA00022723"/>
    </source>
</evidence>
<dbReference type="Pfam" id="PF06831">
    <property type="entry name" value="H2TH"/>
    <property type="match status" value="1"/>
</dbReference>
<keyword evidence="11 15" id="KW-0456">Lyase</keyword>
<keyword evidence="12 15" id="KW-0511">Multifunctional enzyme</keyword>
<dbReference type="GO" id="GO:0008270">
    <property type="term" value="F:zinc ion binding"/>
    <property type="evidence" value="ECO:0007669"/>
    <property type="project" value="UniProtKB-UniRule"/>
</dbReference>